<dbReference type="InterPro" id="IPR029045">
    <property type="entry name" value="ClpP/crotonase-like_dom_sf"/>
</dbReference>
<dbReference type="CDD" id="cd06782">
    <property type="entry name" value="cpPDZ_CPP-like"/>
    <property type="match status" value="1"/>
</dbReference>
<evidence type="ECO:0000256" key="1">
    <source>
        <dbReference type="ARBA" id="ARBA00009179"/>
    </source>
</evidence>
<evidence type="ECO:0000256" key="3">
    <source>
        <dbReference type="ARBA" id="ARBA00022801"/>
    </source>
</evidence>
<dbReference type="InterPro" id="IPR004447">
    <property type="entry name" value="Peptidase_S41A"/>
</dbReference>
<dbReference type="SMART" id="SM00228">
    <property type="entry name" value="PDZ"/>
    <property type="match status" value="1"/>
</dbReference>
<dbReference type="SUPFAM" id="SSF52096">
    <property type="entry name" value="ClpP/crotonase"/>
    <property type="match status" value="1"/>
</dbReference>
<dbReference type="Pfam" id="PF03572">
    <property type="entry name" value="Peptidase_S41"/>
    <property type="match status" value="1"/>
</dbReference>
<evidence type="ECO:0000256" key="2">
    <source>
        <dbReference type="ARBA" id="ARBA00022670"/>
    </source>
</evidence>
<gene>
    <name evidence="8" type="primary">ctpA</name>
    <name evidence="8" type="ORF">GCM10007875_03490</name>
</gene>
<dbReference type="SUPFAM" id="SSF50156">
    <property type="entry name" value="PDZ domain-like"/>
    <property type="match status" value="1"/>
</dbReference>
<dbReference type="PANTHER" id="PTHR32060:SF30">
    <property type="entry name" value="CARBOXY-TERMINAL PROCESSING PROTEASE CTPA"/>
    <property type="match status" value="1"/>
</dbReference>
<dbReference type="Pfam" id="PF17820">
    <property type="entry name" value="PDZ_6"/>
    <property type="match status" value="1"/>
</dbReference>
<evidence type="ECO:0000313" key="8">
    <source>
        <dbReference type="EMBL" id="GLR25261.1"/>
    </source>
</evidence>
<keyword evidence="2 5" id="KW-0645">Protease</keyword>
<evidence type="ECO:0000256" key="5">
    <source>
        <dbReference type="RuleBase" id="RU004404"/>
    </source>
</evidence>
<proteinExistence type="inferred from homology"/>
<organism evidence="8 9">
    <name type="scientific">Limnobacter litoralis</name>
    <dbReference type="NCBI Taxonomy" id="481366"/>
    <lineage>
        <taxon>Bacteria</taxon>
        <taxon>Pseudomonadati</taxon>
        <taxon>Pseudomonadota</taxon>
        <taxon>Betaproteobacteria</taxon>
        <taxon>Burkholderiales</taxon>
        <taxon>Burkholderiaceae</taxon>
        <taxon>Limnobacter</taxon>
    </lineage>
</organism>
<feature type="domain" description="PDZ" evidence="7">
    <location>
        <begin position="89"/>
        <end position="157"/>
    </location>
</feature>
<comment type="caution">
    <text evidence="8">The sequence shown here is derived from an EMBL/GenBank/DDBJ whole genome shotgun (WGS) entry which is preliminary data.</text>
</comment>
<dbReference type="Pfam" id="PF22694">
    <property type="entry name" value="CtpB_N-like"/>
    <property type="match status" value="1"/>
</dbReference>
<dbReference type="Proteomes" id="UP001156664">
    <property type="component" value="Unassembled WGS sequence"/>
</dbReference>
<dbReference type="Gene3D" id="2.30.42.10">
    <property type="match status" value="1"/>
</dbReference>
<evidence type="ECO:0000256" key="4">
    <source>
        <dbReference type="ARBA" id="ARBA00022825"/>
    </source>
</evidence>
<keyword evidence="3 5" id="KW-0378">Hydrolase</keyword>
<reference evidence="9" key="1">
    <citation type="journal article" date="2019" name="Int. J. Syst. Evol. Microbiol.">
        <title>The Global Catalogue of Microorganisms (GCM) 10K type strain sequencing project: providing services to taxonomists for standard genome sequencing and annotation.</title>
        <authorList>
            <consortium name="The Broad Institute Genomics Platform"/>
            <consortium name="The Broad Institute Genome Sequencing Center for Infectious Disease"/>
            <person name="Wu L."/>
            <person name="Ma J."/>
        </authorList>
    </citation>
    <scope>NUCLEOTIDE SEQUENCE [LARGE SCALE GENOMIC DNA]</scope>
    <source>
        <strain evidence="9">NBRC 105857</strain>
    </source>
</reference>
<dbReference type="PANTHER" id="PTHR32060">
    <property type="entry name" value="TAIL-SPECIFIC PROTEASE"/>
    <property type="match status" value="1"/>
</dbReference>
<dbReference type="InterPro" id="IPR036034">
    <property type="entry name" value="PDZ_sf"/>
</dbReference>
<dbReference type="Gene3D" id="3.90.226.10">
    <property type="entry name" value="2-enoyl-CoA Hydratase, Chain A, domain 1"/>
    <property type="match status" value="1"/>
</dbReference>
<dbReference type="EMBL" id="BSOJ01000006">
    <property type="protein sequence ID" value="GLR25261.1"/>
    <property type="molecule type" value="Genomic_DNA"/>
</dbReference>
<evidence type="ECO:0000259" key="7">
    <source>
        <dbReference type="PROSITE" id="PS50106"/>
    </source>
</evidence>
<name>A0ABQ5YMV2_9BURK</name>
<keyword evidence="9" id="KW-1185">Reference proteome</keyword>
<dbReference type="InterPro" id="IPR005151">
    <property type="entry name" value="Tail-specific_protease"/>
</dbReference>
<evidence type="ECO:0000256" key="6">
    <source>
        <dbReference type="SAM" id="MobiDB-lite"/>
    </source>
</evidence>
<dbReference type="InterPro" id="IPR055210">
    <property type="entry name" value="CtpA/B_N"/>
</dbReference>
<dbReference type="NCBIfam" id="TIGR00225">
    <property type="entry name" value="prc"/>
    <property type="match status" value="1"/>
</dbReference>
<feature type="compositionally biased region" description="Basic and acidic residues" evidence="6">
    <location>
        <begin position="456"/>
        <end position="468"/>
    </location>
</feature>
<dbReference type="PROSITE" id="PS50106">
    <property type="entry name" value="PDZ"/>
    <property type="match status" value="1"/>
</dbReference>
<comment type="similarity">
    <text evidence="1 5">Belongs to the peptidase S41A family.</text>
</comment>
<accession>A0ABQ5YMV2</accession>
<dbReference type="RefSeq" id="WP_284279599.1">
    <property type="nucleotide sequence ID" value="NZ_BSOJ01000006.1"/>
</dbReference>
<dbReference type="InterPro" id="IPR041489">
    <property type="entry name" value="PDZ_6"/>
</dbReference>
<keyword evidence="4 5" id="KW-0720">Serine protease</keyword>
<feature type="region of interest" description="Disordered" evidence="6">
    <location>
        <begin position="448"/>
        <end position="468"/>
    </location>
</feature>
<dbReference type="CDD" id="cd07560">
    <property type="entry name" value="Peptidase_S41_CPP"/>
    <property type="match status" value="1"/>
</dbReference>
<evidence type="ECO:0000313" key="9">
    <source>
        <dbReference type="Proteomes" id="UP001156664"/>
    </source>
</evidence>
<dbReference type="InterPro" id="IPR001478">
    <property type="entry name" value="PDZ"/>
</dbReference>
<sequence length="468" mass="50551">MHHKVRQISLVSVGLVAGVCVSIGISAVAQKQPSDPLPLSELREFTEVYGAIKNFYVEPVTDQKLFEGAISGMVSNLDPHSAYLDQDAFKELRVGTQGQFGGLGIEVGTEDGFVKVISPIEDTPAQRAGVKAGDLIIKIDNKPTKGMSLSDAVNLMRGKPKTTIKLTLLRKSVDKPIDVTIMRDIIKVQSVKFKMLDDGYGYVRITQFQEHTGEYLAKALNKLEAEKPMKGIVLDLRNNPGGLLNAAVGVAGAFLPKNALVVSTDGRTEDSHRKLVVTPSDYLRGQEKDYLSDLTAVAKKLPMVVVVNGGSASASEIVSGALQDNGRAKILGTQTFGKGSVQTILPLNNNTAIKLTTARYYTPSGASIQARGIVPDFYVAETPEGDVVGRIREADLSHHLNNDKGGQETPPPDERKVELAPDAKDLKPILFGSADDYQLQQALNYLKGKPVAQNKRPPEETAKADKKK</sequence>
<dbReference type="SMART" id="SM00245">
    <property type="entry name" value="TSPc"/>
    <property type="match status" value="1"/>
</dbReference>
<dbReference type="Gene3D" id="3.30.750.44">
    <property type="match status" value="1"/>
</dbReference>
<protein>
    <submittedName>
        <fullName evidence="8">Peptidase S41</fullName>
    </submittedName>
</protein>